<sequence length="185" mass="20402">MSKADRRNAKRAAAKADRNGVPNTLATIPLTDPHALPADPSLGDLVKDATAQMSTLVRAEVELARAEITRDVKKGLTGSVFFIAALVVLFYSTFFFFFFLAEVLDIWLQDWAAYLIVFGIMLTVAVALALLGFLRVRRIRGPRQTIESVRETREALRPDPERLHSSGPHALDVQDGKPATDPSGW</sequence>
<feature type="region of interest" description="Disordered" evidence="1">
    <location>
        <begin position="154"/>
        <end position="185"/>
    </location>
</feature>
<dbReference type="AlphaFoldDB" id="A0A1A2NNT6"/>
<keyword evidence="2" id="KW-1133">Transmembrane helix</keyword>
<dbReference type="RefSeq" id="WP_064922704.1">
    <property type="nucleotide sequence ID" value="NZ_LZJK01000115.1"/>
</dbReference>
<gene>
    <name evidence="3" type="ORF">A5710_16210</name>
</gene>
<evidence type="ECO:0000313" key="4">
    <source>
        <dbReference type="Proteomes" id="UP000093943"/>
    </source>
</evidence>
<dbReference type="OrthoDB" id="3828498at2"/>
<evidence type="ECO:0000256" key="2">
    <source>
        <dbReference type="SAM" id="Phobius"/>
    </source>
</evidence>
<dbReference type="Proteomes" id="UP000093943">
    <property type="component" value="Unassembled WGS sequence"/>
</dbReference>
<keyword evidence="2" id="KW-0812">Transmembrane</keyword>
<accession>A0A1A2NNT6</accession>
<dbReference type="InterPro" id="IPR009937">
    <property type="entry name" value="Phage_holin_3_6"/>
</dbReference>
<feature type="transmembrane region" description="Helical" evidence="2">
    <location>
        <begin position="111"/>
        <end position="134"/>
    </location>
</feature>
<name>A0A1A2NNT6_MYCSD</name>
<dbReference type="EMBL" id="LZKG01000043">
    <property type="protein sequence ID" value="OBI32223.1"/>
    <property type="molecule type" value="Genomic_DNA"/>
</dbReference>
<organism evidence="3 4">
    <name type="scientific">Mycolicibacter sinensis (strain JDM601)</name>
    <name type="common">Mycobacterium sinense</name>
    <dbReference type="NCBI Taxonomy" id="875328"/>
    <lineage>
        <taxon>Bacteria</taxon>
        <taxon>Bacillati</taxon>
        <taxon>Actinomycetota</taxon>
        <taxon>Actinomycetes</taxon>
        <taxon>Mycobacteriales</taxon>
        <taxon>Mycobacteriaceae</taxon>
        <taxon>Mycolicibacter</taxon>
    </lineage>
</organism>
<protein>
    <recommendedName>
        <fullName evidence="5">Transmembrane protein</fullName>
    </recommendedName>
</protein>
<keyword evidence="2" id="KW-0472">Membrane</keyword>
<proteinExistence type="predicted"/>
<feature type="compositionally biased region" description="Basic and acidic residues" evidence="1">
    <location>
        <begin position="154"/>
        <end position="164"/>
    </location>
</feature>
<evidence type="ECO:0000256" key="1">
    <source>
        <dbReference type="SAM" id="MobiDB-lite"/>
    </source>
</evidence>
<dbReference type="Pfam" id="PF07332">
    <property type="entry name" value="Phage_holin_3_6"/>
    <property type="match status" value="1"/>
</dbReference>
<evidence type="ECO:0008006" key="5">
    <source>
        <dbReference type="Google" id="ProtNLM"/>
    </source>
</evidence>
<reference evidence="4" key="1">
    <citation type="submission" date="2016-06" db="EMBL/GenBank/DDBJ databases">
        <authorList>
            <person name="Sutton G."/>
            <person name="Brinkac L."/>
            <person name="Sanka R."/>
            <person name="Adams M."/>
            <person name="Lau E."/>
            <person name="Sam S."/>
            <person name="Sreng N."/>
            <person name="Him V."/>
            <person name="Kerleguer A."/>
            <person name="Cheng S."/>
        </authorList>
    </citation>
    <scope>NUCLEOTIDE SEQUENCE [LARGE SCALE GENOMIC DNA]</scope>
    <source>
        <strain evidence="4">E1876</strain>
    </source>
</reference>
<feature type="transmembrane region" description="Helical" evidence="2">
    <location>
        <begin position="80"/>
        <end position="99"/>
    </location>
</feature>
<evidence type="ECO:0000313" key="3">
    <source>
        <dbReference type="EMBL" id="OBI32223.1"/>
    </source>
</evidence>
<comment type="caution">
    <text evidence="3">The sequence shown here is derived from an EMBL/GenBank/DDBJ whole genome shotgun (WGS) entry which is preliminary data.</text>
</comment>